<reference evidence="2" key="1">
    <citation type="submission" date="2019-11" db="EMBL/GenBank/DDBJ databases">
        <title>Burkholderia cenocepacia CF.</title>
        <authorList>
            <person name="Vianna E.F."/>
            <person name="Marques E.A."/>
            <person name="Albano R.M."/>
            <person name="Leao R.S."/>
        </authorList>
    </citation>
    <scope>NUCLEOTIDE SEQUENCE</scope>
    <source>
        <strain evidence="2">MS-2140</strain>
    </source>
</reference>
<dbReference type="EMBL" id="JAAEAM010000012">
    <property type="protein sequence ID" value="NDV73027.1"/>
    <property type="molecule type" value="Genomic_DNA"/>
</dbReference>
<gene>
    <name evidence="1" type="ORF">GFJ35_12835</name>
    <name evidence="2" type="ORF">GFJ35_13175</name>
</gene>
<comment type="caution">
    <text evidence="2">The sequence shown here is derived from an EMBL/GenBank/DDBJ whole genome shotgun (WGS) entry which is preliminary data.</text>
</comment>
<name>A0A6B2MF96_9BURK</name>
<sequence length="64" mass="6695">MPKSILQTGAVTFTASSFVPLIDWAASAMGVKIPLDAQLQLAAGLITIGHAIVNRFFPQAAAQQ</sequence>
<evidence type="ECO:0008006" key="3">
    <source>
        <dbReference type="Google" id="ProtNLM"/>
    </source>
</evidence>
<dbReference type="RefSeq" id="WP_163123704.1">
    <property type="nucleotide sequence ID" value="NZ_JAAEAM010000012.1"/>
</dbReference>
<evidence type="ECO:0000313" key="2">
    <source>
        <dbReference type="EMBL" id="NDV73027.1"/>
    </source>
</evidence>
<dbReference type="AlphaFoldDB" id="A0A6B2MF96"/>
<proteinExistence type="predicted"/>
<accession>A0A6B2MF96</accession>
<dbReference type="EMBL" id="JAAEAM010000012">
    <property type="protein sequence ID" value="NDV72965.1"/>
    <property type="molecule type" value="Genomic_DNA"/>
</dbReference>
<evidence type="ECO:0000313" key="1">
    <source>
        <dbReference type="EMBL" id="NDV72965.1"/>
    </source>
</evidence>
<protein>
    <recommendedName>
        <fullName evidence="3">Holin</fullName>
    </recommendedName>
</protein>
<organism evidence="2">
    <name type="scientific">Burkholderia cenocepacia</name>
    <dbReference type="NCBI Taxonomy" id="95486"/>
    <lineage>
        <taxon>Bacteria</taxon>
        <taxon>Pseudomonadati</taxon>
        <taxon>Pseudomonadota</taxon>
        <taxon>Betaproteobacteria</taxon>
        <taxon>Burkholderiales</taxon>
        <taxon>Burkholderiaceae</taxon>
        <taxon>Burkholderia</taxon>
        <taxon>Burkholderia cepacia complex</taxon>
    </lineage>
</organism>